<feature type="domain" description="DUF2510" evidence="2">
    <location>
        <begin position="33"/>
        <end position="63"/>
    </location>
</feature>
<evidence type="ECO:0000313" key="3">
    <source>
        <dbReference type="EMBL" id="MBT1588896.1"/>
    </source>
</evidence>
<organism evidence="3 4">
    <name type="scientific">Curtobacterium aurantiacum</name>
    <dbReference type="NCBI Taxonomy" id="3236919"/>
    <lineage>
        <taxon>Bacteria</taxon>
        <taxon>Bacillati</taxon>
        <taxon>Actinomycetota</taxon>
        <taxon>Actinomycetes</taxon>
        <taxon>Micrococcales</taxon>
        <taxon>Microbacteriaceae</taxon>
        <taxon>Curtobacterium</taxon>
    </lineage>
</organism>
<dbReference type="Proteomes" id="UP001519641">
    <property type="component" value="Unassembled WGS sequence"/>
</dbReference>
<name>A0ABS5VHB7_9MICO</name>
<dbReference type="InterPro" id="IPR018929">
    <property type="entry name" value="DUF2510"/>
</dbReference>
<protein>
    <submittedName>
        <fullName evidence="3">DUF2510 domain-containing protein</fullName>
    </submittedName>
</protein>
<reference evidence="3 4" key="1">
    <citation type="submission" date="2021-05" db="EMBL/GenBank/DDBJ databases">
        <title>Whole genome sequence of Curtobacterium flaccumfaciens pv. flaccumfaciens strain CFBP 8819.</title>
        <authorList>
            <person name="Osdaghi E."/>
            <person name="Taghouti G."/>
            <person name="Portier P."/>
            <person name="Fazliarab A."/>
            <person name="Taghavi S.M."/>
            <person name="Briand M."/>
            <person name="Le-Saux M."/>
            <person name="Jacques M.-A."/>
        </authorList>
    </citation>
    <scope>NUCLEOTIDE SEQUENCE [LARGE SCALE GENOMIC DNA]</scope>
    <source>
        <strain evidence="3 4">CFBP 8819</strain>
    </source>
</reference>
<dbReference type="RefSeq" id="WP_214545246.1">
    <property type="nucleotide sequence ID" value="NZ_JAHEWT010000032.1"/>
</dbReference>
<feature type="compositionally biased region" description="Low complexity" evidence="1">
    <location>
        <begin position="7"/>
        <end position="21"/>
    </location>
</feature>
<feature type="region of interest" description="Disordered" evidence="1">
    <location>
        <begin position="1"/>
        <end position="37"/>
    </location>
</feature>
<dbReference type="EMBL" id="JAHEWS010000023">
    <property type="protein sequence ID" value="MBT1588896.1"/>
    <property type="molecule type" value="Genomic_DNA"/>
</dbReference>
<gene>
    <name evidence="3" type="ORF">KK097_13845</name>
</gene>
<proteinExistence type="predicted"/>
<accession>A0ABS5VHB7</accession>
<evidence type="ECO:0000313" key="4">
    <source>
        <dbReference type="Proteomes" id="UP001519641"/>
    </source>
</evidence>
<comment type="caution">
    <text evidence="3">The sequence shown here is derived from an EMBL/GenBank/DDBJ whole genome shotgun (WGS) entry which is preliminary data.</text>
</comment>
<sequence length="69" mass="7392">MSLHLGAQATTPQPTVTVQQPRPVPAPSQGPPPGWYADAQGANRWWDGLQWTEHVQHSTPPAPPAASSF</sequence>
<evidence type="ECO:0000259" key="2">
    <source>
        <dbReference type="Pfam" id="PF10708"/>
    </source>
</evidence>
<feature type="compositionally biased region" description="Pro residues" evidence="1">
    <location>
        <begin position="22"/>
        <end position="34"/>
    </location>
</feature>
<evidence type="ECO:0000256" key="1">
    <source>
        <dbReference type="SAM" id="MobiDB-lite"/>
    </source>
</evidence>
<keyword evidence="4" id="KW-1185">Reference proteome</keyword>
<dbReference type="Pfam" id="PF10708">
    <property type="entry name" value="DUF2510"/>
    <property type="match status" value="1"/>
</dbReference>